<accession>A0A4S8HT14</accession>
<sequence length="442" mass="50007">MKYVSILFISLISSVLANAQQQLTLQDAIAAALKNNYDILLSRNDSTSYALDRYYSFGAFLPQVNGTATSVWNTNDQEVKFVARGSGKDSIVQRNGIRTTNINYGVSLSWTLFDGMRMFATREKLIELERLGTLSVKAQVVNSIAAVINNYFNIVRQKQQLKAVEEQMSINEERVKLADKKLSVGLGSKPELLQAKVDYNAQKAAQLQQQILIAQLRDQLNQLIGFKPGSVYEVTDSIPINMSLQYGEFAQKLEQTNPLLLVAKQNIDIANLTVKEQRAGLWPTLSFTSAYNFTSTNNSVVVNLNQPFFNQNKGFNYGFGLNVPILNGFNTRRLIKQAQLDVRYQQIDYDKQRSLIDVGVSNAFKDYELQKQLLHLEDDNIMLAKENVAIALERFKQGVSTYLELREAQKSLQDAYNRLIAARYNTKLAETELLRLKGELLR</sequence>
<evidence type="ECO:0000256" key="2">
    <source>
        <dbReference type="ARBA" id="ARBA00007613"/>
    </source>
</evidence>
<dbReference type="PANTHER" id="PTHR30026:SF20">
    <property type="entry name" value="OUTER MEMBRANE PROTEIN TOLC"/>
    <property type="match status" value="1"/>
</dbReference>
<reference evidence="10 11" key="1">
    <citation type="submission" date="2019-04" db="EMBL/GenBank/DDBJ databases">
        <title>Niastella caeni sp. nov., isolated from activated sludge.</title>
        <authorList>
            <person name="Sheng M."/>
        </authorList>
    </citation>
    <scope>NUCLEOTIDE SEQUENCE [LARGE SCALE GENOMIC DNA]</scope>
    <source>
        <strain evidence="10 11">HX-2-15</strain>
    </source>
</reference>
<comment type="subcellular location">
    <subcellularLocation>
        <location evidence="1">Cell outer membrane</location>
    </subcellularLocation>
</comment>
<feature type="chain" id="PRO_5021031002" evidence="9">
    <location>
        <begin position="20"/>
        <end position="442"/>
    </location>
</feature>
<dbReference type="Pfam" id="PF02321">
    <property type="entry name" value="OEP"/>
    <property type="match status" value="2"/>
</dbReference>
<evidence type="ECO:0000256" key="7">
    <source>
        <dbReference type="ARBA" id="ARBA00023237"/>
    </source>
</evidence>
<proteinExistence type="inferred from homology"/>
<dbReference type="PANTHER" id="PTHR30026">
    <property type="entry name" value="OUTER MEMBRANE PROTEIN TOLC"/>
    <property type="match status" value="1"/>
</dbReference>
<evidence type="ECO:0000256" key="6">
    <source>
        <dbReference type="ARBA" id="ARBA00023136"/>
    </source>
</evidence>
<keyword evidence="7" id="KW-0998">Cell outer membrane</keyword>
<dbReference type="SUPFAM" id="SSF56954">
    <property type="entry name" value="Outer membrane efflux proteins (OEP)"/>
    <property type="match status" value="1"/>
</dbReference>
<keyword evidence="4" id="KW-1134">Transmembrane beta strand</keyword>
<evidence type="ECO:0000256" key="3">
    <source>
        <dbReference type="ARBA" id="ARBA00022448"/>
    </source>
</evidence>
<dbReference type="GO" id="GO:0015562">
    <property type="term" value="F:efflux transmembrane transporter activity"/>
    <property type="evidence" value="ECO:0007669"/>
    <property type="project" value="InterPro"/>
</dbReference>
<dbReference type="GO" id="GO:0015288">
    <property type="term" value="F:porin activity"/>
    <property type="evidence" value="ECO:0007669"/>
    <property type="project" value="TreeGrafter"/>
</dbReference>
<keyword evidence="9" id="KW-0732">Signal</keyword>
<dbReference type="RefSeq" id="WP_136578391.1">
    <property type="nucleotide sequence ID" value="NZ_STFF01000004.1"/>
</dbReference>
<dbReference type="AlphaFoldDB" id="A0A4S8HT14"/>
<dbReference type="EMBL" id="STFF01000004">
    <property type="protein sequence ID" value="THU38435.1"/>
    <property type="molecule type" value="Genomic_DNA"/>
</dbReference>
<comment type="similarity">
    <text evidence="2">Belongs to the outer membrane factor (OMF) (TC 1.B.17) family.</text>
</comment>
<gene>
    <name evidence="10" type="ORF">FAM09_17355</name>
</gene>
<feature type="signal peptide" evidence="9">
    <location>
        <begin position="1"/>
        <end position="19"/>
    </location>
</feature>
<evidence type="ECO:0000256" key="1">
    <source>
        <dbReference type="ARBA" id="ARBA00004442"/>
    </source>
</evidence>
<dbReference type="Proteomes" id="UP000306918">
    <property type="component" value="Unassembled WGS sequence"/>
</dbReference>
<evidence type="ECO:0000313" key="10">
    <source>
        <dbReference type="EMBL" id="THU38435.1"/>
    </source>
</evidence>
<evidence type="ECO:0000313" key="11">
    <source>
        <dbReference type="Proteomes" id="UP000306918"/>
    </source>
</evidence>
<keyword evidence="11" id="KW-1185">Reference proteome</keyword>
<dbReference type="GO" id="GO:0009279">
    <property type="term" value="C:cell outer membrane"/>
    <property type="evidence" value="ECO:0007669"/>
    <property type="project" value="UniProtKB-SubCell"/>
</dbReference>
<protein>
    <submittedName>
        <fullName evidence="10">TolC family protein</fullName>
    </submittedName>
</protein>
<keyword evidence="6" id="KW-0472">Membrane</keyword>
<evidence type="ECO:0000256" key="4">
    <source>
        <dbReference type="ARBA" id="ARBA00022452"/>
    </source>
</evidence>
<feature type="coiled-coil region" evidence="8">
    <location>
        <begin position="154"/>
        <end position="181"/>
    </location>
</feature>
<evidence type="ECO:0000256" key="5">
    <source>
        <dbReference type="ARBA" id="ARBA00022692"/>
    </source>
</evidence>
<dbReference type="OrthoDB" id="9771205at2"/>
<keyword evidence="8" id="KW-0175">Coiled coil</keyword>
<evidence type="ECO:0000256" key="8">
    <source>
        <dbReference type="SAM" id="Coils"/>
    </source>
</evidence>
<dbReference type="InterPro" id="IPR003423">
    <property type="entry name" value="OMP_efflux"/>
</dbReference>
<keyword evidence="3" id="KW-0813">Transport</keyword>
<dbReference type="Gene3D" id="1.20.1600.10">
    <property type="entry name" value="Outer membrane efflux proteins (OEP)"/>
    <property type="match status" value="1"/>
</dbReference>
<dbReference type="GO" id="GO:1990281">
    <property type="term" value="C:efflux pump complex"/>
    <property type="evidence" value="ECO:0007669"/>
    <property type="project" value="TreeGrafter"/>
</dbReference>
<comment type="caution">
    <text evidence="10">The sequence shown here is derived from an EMBL/GenBank/DDBJ whole genome shotgun (WGS) entry which is preliminary data.</text>
</comment>
<keyword evidence="5" id="KW-0812">Transmembrane</keyword>
<organism evidence="10 11">
    <name type="scientific">Niastella caeni</name>
    <dbReference type="NCBI Taxonomy" id="2569763"/>
    <lineage>
        <taxon>Bacteria</taxon>
        <taxon>Pseudomonadati</taxon>
        <taxon>Bacteroidota</taxon>
        <taxon>Chitinophagia</taxon>
        <taxon>Chitinophagales</taxon>
        <taxon>Chitinophagaceae</taxon>
        <taxon>Niastella</taxon>
    </lineage>
</organism>
<dbReference type="InterPro" id="IPR051906">
    <property type="entry name" value="TolC-like"/>
</dbReference>
<evidence type="ECO:0000256" key="9">
    <source>
        <dbReference type="SAM" id="SignalP"/>
    </source>
</evidence>
<name>A0A4S8HT14_9BACT</name>